<reference evidence="2" key="1">
    <citation type="submission" date="2020-06" db="EMBL/GenBank/DDBJ databases">
        <authorList>
            <person name="Li T."/>
            <person name="Hu X."/>
            <person name="Zhang T."/>
            <person name="Song X."/>
            <person name="Zhang H."/>
            <person name="Dai N."/>
            <person name="Sheng W."/>
            <person name="Hou X."/>
            <person name="Wei L."/>
        </authorList>
    </citation>
    <scope>NUCLEOTIDE SEQUENCE</scope>
    <source>
        <strain evidence="2">KEN1</strain>
        <tissue evidence="2">Leaf</tissue>
    </source>
</reference>
<feature type="compositionally biased region" description="Low complexity" evidence="1">
    <location>
        <begin position="151"/>
        <end position="162"/>
    </location>
</feature>
<feature type="compositionally biased region" description="Basic and acidic residues" evidence="1">
    <location>
        <begin position="163"/>
        <end position="175"/>
    </location>
</feature>
<dbReference type="GO" id="GO:0051513">
    <property type="term" value="P:regulation of monopolar cell growth"/>
    <property type="evidence" value="ECO:0007669"/>
    <property type="project" value="InterPro"/>
</dbReference>
<dbReference type="EMBL" id="JACGWN010000002">
    <property type="protein sequence ID" value="KAL0458196.1"/>
    <property type="molecule type" value="Genomic_DNA"/>
</dbReference>
<evidence type="ECO:0000313" key="2">
    <source>
        <dbReference type="EMBL" id="KAL0458196.1"/>
    </source>
</evidence>
<reference evidence="2" key="2">
    <citation type="journal article" date="2024" name="Plant">
        <title>Genomic evolution and insights into agronomic trait innovations of Sesamum species.</title>
        <authorList>
            <person name="Miao H."/>
            <person name="Wang L."/>
            <person name="Qu L."/>
            <person name="Liu H."/>
            <person name="Sun Y."/>
            <person name="Le M."/>
            <person name="Wang Q."/>
            <person name="Wei S."/>
            <person name="Zheng Y."/>
            <person name="Lin W."/>
            <person name="Duan Y."/>
            <person name="Cao H."/>
            <person name="Xiong S."/>
            <person name="Wang X."/>
            <person name="Wei L."/>
            <person name="Li C."/>
            <person name="Ma Q."/>
            <person name="Ju M."/>
            <person name="Zhao R."/>
            <person name="Li G."/>
            <person name="Mu C."/>
            <person name="Tian Q."/>
            <person name="Mei H."/>
            <person name="Zhang T."/>
            <person name="Gao T."/>
            <person name="Zhang H."/>
        </authorList>
    </citation>
    <scope>NUCLEOTIDE SEQUENCE</scope>
    <source>
        <strain evidence="2">KEN1</strain>
    </source>
</reference>
<dbReference type="PANTHER" id="PTHR31680:SF12">
    <property type="entry name" value="OS11G0587300 PROTEIN"/>
    <property type="match status" value="1"/>
</dbReference>
<evidence type="ECO:0000256" key="1">
    <source>
        <dbReference type="SAM" id="MobiDB-lite"/>
    </source>
</evidence>
<accession>A0AAW2XWM8</accession>
<dbReference type="AlphaFoldDB" id="A0AAW2XWM8"/>
<feature type="compositionally biased region" description="Low complexity" evidence="1">
    <location>
        <begin position="1"/>
        <end position="13"/>
    </location>
</feature>
<feature type="region of interest" description="Disordered" evidence="1">
    <location>
        <begin position="1"/>
        <end position="175"/>
    </location>
</feature>
<proteinExistence type="predicted"/>
<feature type="compositionally biased region" description="Low complexity" evidence="1">
    <location>
        <begin position="53"/>
        <end position="69"/>
    </location>
</feature>
<feature type="compositionally biased region" description="Polar residues" evidence="1">
    <location>
        <begin position="70"/>
        <end position="81"/>
    </location>
</feature>
<comment type="caution">
    <text evidence="2">The sequence shown here is derived from an EMBL/GenBank/DDBJ whole genome shotgun (WGS) entry which is preliminary data.</text>
</comment>
<dbReference type="InterPro" id="IPR033334">
    <property type="entry name" value="LNG1/2"/>
</dbReference>
<sequence length="214" mass="23396">MKPSRSSPSVSRRMGNDYSPSNSRNQFRGVRRNYSMAGETSPSVSPRRERNARSPVRTGRSPSPTTRSSEGNASARRSNSLVKPKPLSIETQSRANESAENRRASPVHSPKLNTRRTGPDPTASNRSPRSKKATPEIHKITTVVVAEDESSSISGSSITTSTDTERSKAEDYKEGRNLLERCDKLLHSIAEMAATDMQPSPVSVLDSSSTRTTH</sequence>
<name>A0AAW2XWM8_9LAMI</name>
<feature type="compositionally biased region" description="Polar residues" evidence="1">
    <location>
        <begin position="111"/>
        <end position="127"/>
    </location>
</feature>
<gene>
    <name evidence="2" type="ORF">Slati_0446800</name>
</gene>
<protein>
    <submittedName>
        <fullName evidence="2">Uncharacterized protein</fullName>
    </submittedName>
</protein>
<dbReference type="PANTHER" id="PTHR31680">
    <property type="entry name" value="LONGIFOLIA PROTEIN"/>
    <property type="match status" value="1"/>
</dbReference>
<organism evidence="2">
    <name type="scientific">Sesamum latifolium</name>
    <dbReference type="NCBI Taxonomy" id="2727402"/>
    <lineage>
        <taxon>Eukaryota</taxon>
        <taxon>Viridiplantae</taxon>
        <taxon>Streptophyta</taxon>
        <taxon>Embryophyta</taxon>
        <taxon>Tracheophyta</taxon>
        <taxon>Spermatophyta</taxon>
        <taxon>Magnoliopsida</taxon>
        <taxon>eudicotyledons</taxon>
        <taxon>Gunneridae</taxon>
        <taxon>Pentapetalae</taxon>
        <taxon>asterids</taxon>
        <taxon>lamiids</taxon>
        <taxon>Lamiales</taxon>
        <taxon>Pedaliaceae</taxon>
        <taxon>Sesamum</taxon>
    </lineage>
</organism>